<dbReference type="PROSITE" id="PS00452">
    <property type="entry name" value="GUANYLATE_CYCLASE_1"/>
    <property type="match status" value="1"/>
</dbReference>
<keyword evidence="12" id="KW-0115">cAMP biosynthesis</keyword>
<keyword evidence="10" id="KW-0460">Magnesium</keyword>
<dbReference type="OrthoDB" id="9806704at2"/>
<comment type="similarity">
    <text evidence="18">Belongs to the adenylyl cyclase class-4/guanylyl cyclase family.</text>
</comment>
<dbReference type="GO" id="GO:0035556">
    <property type="term" value="P:intracellular signal transduction"/>
    <property type="evidence" value="ECO:0007669"/>
    <property type="project" value="InterPro"/>
</dbReference>
<organism evidence="21 22">
    <name type="scientific">Flavobacterium omnivorum</name>
    <dbReference type="NCBI Taxonomy" id="178355"/>
    <lineage>
        <taxon>Bacteria</taxon>
        <taxon>Pseudomonadati</taxon>
        <taxon>Bacteroidota</taxon>
        <taxon>Flavobacteriia</taxon>
        <taxon>Flavobacteriales</taxon>
        <taxon>Flavobacteriaceae</taxon>
        <taxon>Flavobacterium</taxon>
    </lineage>
</organism>
<sequence length="636" mass="72660">MILAKDLSIFVRILFLVVFSLFLNLIMRAQNQKVADSLLKIYQTSELVNTEKLELLRNLSFNEVNNLELSIQYADELITLSKLEKNNLYLYRGYYQKGNKNRLIGNLNEALKDFFNGGNAAIKAKSINGEGISYMAIADVYSVMGNSNNAEIYYNKSIQLLRKSNDSISLASALLNAGDEYSKNNKFGLALTYFEEAGVIFKKINYSSGTAYTLGNIGMVYAKIGKSELAKSYITQAMNMLEELKDYYAISDYLLYLSDIYLMQNNWPAALRSAKRSLELAEQYGLKEQISNSNLKISELYQKAENPKESLKFYKNHIAYRDSITNLKSVQQMADIRTNYEVSQKQIEVDLLEKDSQIQKLKDKKQQNIIYASAISLMLILIITIGFYRRYKFIKKTNGIIEEEKNRSNQLLLNILPEETALELKRSGKVQAKKFDSVTVLFADFEGFTKYSENLAPEKLVESIDFYFSKFDTIMEKYNLEKIKTVGDAYMCAGGLPFPTKDHAYKIVLAALEIVQFVEDSKNVNSENQTRFEIRIGINTGPIVAGVVGIKKFSYDIWGDTVNIASRMESNSEAGKINISAFTYNIIKNDFDCKYRGEFEVKNKGMMKMYFVNDPLDSLKNYTFTNELVLNDPNEF</sequence>
<dbReference type="Pfam" id="PF13424">
    <property type="entry name" value="TPR_12"/>
    <property type="match status" value="2"/>
</dbReference>
<proteinExistence type="inferred from homology"/>
<comment type="subunit">
    <text evidence="17">Homodimer. Can also exist as monomer.</text>
</comment>
<evidence type="ECO:0000256" key="1">
    <source>
        <dbReference type="ARBA" id="ARBA00001593"/>
    </source>
</evidence>
<keyword evidence="6 19" id="KW-0812">Transmembrane</keyword>
<evidence type="ECO:0000256" key="8">
    <source>
        <dbReference type="ARBA" id="ARBA00022741"/>
    </source>
</evidence>
<dbReference type="STRING" id="178355.SAMN04488062_11642"/>
<evidence type="ECO:0000256" key="11">
    <source>
        <dbReference type="ARBA" id="ARBA00022989"/>
    </source>
</evidence>
<dbReference type="InterPro" id="IPR001054">
    <property type="entry name" value="A/G_cyclase"/>
</dbReference>
<evidence type="ECO:0000256" key="12">
    <source>
        <dbReference type="ARBA" id="ARBA00022998"/>
    </source>
</evidence>
<comment type="subcellular location">
    <subcellularLocation>
        <location evidence="3">Membrane</location>
        <topology evidence="3">Multi-pass membrane protein</topology>
    </subcellularLocation>
</comment>
<reference evidence="22" key="1">
    <citation type="submission" date="2016-10" db="EMBL/GenBank/DDBJ databases">
        <authorList>
            <person name="Varghese N."/>
            <person name="Submissions S."/>
        </authorList>
    </citation>
    <scope>NUCLEOTIDE SEQUENCE [LARGE SCALE GENOMIC DNA]</scope>
    <source>
        <strain evidence="22">CGMCC 1.2747</strain>
    </source>
</reference>
<dbReference type="FunFam" id="3.30.70.1230:FF:000033">
    <property type="entry name" value="Adenylate cyclase"/>
    <property type="match status" value="1"/>
</dbReference>
<feature type="transmembrane region" description="Helical" evidence="19">
    <location>
        <begin position="7"/>
        <end position="27"/>
    </location>
</feature>
<dbReference type="PROSITE" id="PS50125">
    <property type="entry name" value="GUANYLATE_CYCLASE_2"/>
    <property type="match status" value="1"/>
</dbReference>
<comment type="catalytic activity">
    <reaction evidence="1">
        <text>ATP = 3',5'-cyclic AMP + diphosphate</text>
        <dbReference type="Rhea" id="RHEA:15389"/>
        <dbReference type="ChEBI" id="CHEBI:30616"/>
        <dbReference type="ChEBI" id="CHEBI:33019"/>
        <dbReference type="ChEBI" id="CHEBI:58165"/>
        <dbReference type="EC" id="4.6.1.1"/>
    </reaction>
</comment>
<evidence type="ECO:0000256" key="19">
    <source>
        <dbReference type="SAM" id="Phobius"/>
    </source>
</evidence>
<dbReference type="Gene3D" id="3.30.70.1230">
    <property type="entry name" value="Nucleotide cyclase"/>
    <property type="match status" value="1"/>
</dbReference>
<evidence type="ECO:0000256" key="2">
    <source>
        <dbReference type="ARBA" id="ARBA00001946"/>
    </source>
</evidence>
<keyword evidence="9" id="KW-0067">ATP-binding</keyword>
<dbReference type="Proteomes" id="UP000199274">
    <property type="component" value="Unassembled WGS sequence"/>
</dbReference>
<comment type="cofactor">
    <cofactor evidence="2">
        <name>Mg(2+)</name>
        <dbReference type="ChEBI" id="CHEBI:18420"/>
    </cofactor>
</comment>
<feature type="domain" description="Guanylate cyclase" evidence="20">
    <location>
        <begin position="439"/>
        <end position="569"/>
    </location>
</feature>
<evidence type="ECO:0000256" key="13">
    <source>
        <dbReference type="ARBA" id="ARBA00023136"/>
    </source>
</evidence>
<keyword evidence="8" id="KW-0547">Nucleotide-binding</keyword>
<dbReference type="AlphaFoldDB" id="A0A1G8FT58"/>
<dbReference type="GO" id="GO:0005886">
    <property type="term" value="C:plasma membrane"/>
    <property type="evidence" value="ECO:0007669"/>
    <property type="project" value="TreeGrafter"/>
</dbReference>
<evidence type="ECO:0000256" key="4">
    <source>
        <dbReference type="ARBA" id="ARBA00012201"/>
    </source>
</evidence>
<dbReference type="GO" id="GO:0005524">
    <property type="term" value="F:ATP binding"/>
    <property type="evidence" value="ECO:0007669"/>
    <property type="project" value="UniProtKB-KW"/>
</dbReference>
<keyword evidence="7" id="KW-0479">Metal-binding</keyword>
<keyword evidence="11 19" id="KW-1133">Transmembrane helix</keyword>
<evidence type="ECO:0000256" key="6">
    <source>
        <dbReference type="ARBA" id="ARBA00022692"/>
    </source>
</evidence>
<evidence type="ECO:0000256" key="3">
    <source>
        <dbReference type="ARBA" id="ARBA00004141"/>
    </source>
</evidence>
<dbReference type="GO" id="GO:0046872">
    <property type="term" value="F:metal ion binding"/>
    <property type="evidence" value="ECO:0007669"/>
    <property type="project" value="UniProtKB-KW"/>
</dbReference>
<evidence type="ECO:0000259" key="20">
    <source>
        <dbReference type="PROSITE" id="PS50125"/>
    </source>
</evidence>
<keyword evidence="13 19" id="KW-0472">Membrane</keyword>
<dbReference type="InterPro" id="IPR019734">
    <property type="entry name" value="TPR_rpt"/>
</dbReference>
<dbReference type="SMART" id="SM00028">
    <property type="entry name" value="TPR"/>
    <property type="match status" value="6"/>
</dbReference>
<dbReference type="GO" id="GO:0006171">
    <property type="term" value="P:cAMP biosynthetic process"/>
    <property type="evidence" value="ECO:0007669"/>
    <property type="project" value="UniProtKB-KW"/>
</dbReference>
<dbReference type="EC" id="4.6.1.1" evidence="4"/>
<evidence type="ECO:0000256" key="16">
    <source>
        <dbReference type="ARBA" id="ARBA00032637"/>
    </source>
</evidence>
<name>A0A1G8FT58_9FLAO</name>
<feature type="transmembrane region" description="Helical" evidence="19">
    <location>
        <begin position="369"/>
        <end position="388"/>
    </location>
</feature>
<dbReference type="Gene3D" id="1.25.40.10">
    <property type="entry name" value="Tetratricopeptide repeat domain"/>
    <property type="match status" value="2"/>
</dbReference>
<dbReference type="PANTHER" id="PTHR45627:SF12">
    <property type="entry name" value="ADENYLATE CYCLASE TYPE 2"/>
    <property type="match status" value="1"/>
</dbReference>
<dbReference type="SUPFAM" id="SSF48452">
    <property type="entry name" value="TPR-like"/>
    <property type="match status" value="1"/>
</dbReference>
<evidence type="ECO:0000313" key="22">
    <source>
        <dbReference type="Proteomes" id="UP000199274"/>
    </source>
</evidence>
<evidence type="ECO:0000256" key="10">
    <source>
        <dbReference type="ARBA" id="ARBA00022842"/>
    </source>
</evidence>
<evidence type="ECO:0000313" key="21">
    <source>
        <dbReference type="EMBL" id="SDH85348.1"/>
    </source>
</evidence>
<accession>A0A1G8FT58</accession>
<evidence type="ECO:0000256" key="14">
    <source>
        <dbReference type="ARBA" id="ARBA00023239"/>
    </source>
</evidence>
<dbReference type="EMBL" id="FNDB01000016">
    <property type="protein sequence ID" value="SDH85348.1"/>
    <property type="molecule type" value="Genomic_DNA"/>
</dbReference>
<protein>
    <recommendedName>
        <fullName evidence="5">Adenylate cyclase</fullName>
        <ecNumber evidence="4">4.6.1.1</ecNumber>
    </recommendedName>
    <alternativeName>
        <fullName evidence="15">ATP pyrophosphate-lyase</fullName>
    </alternativeName>
    <alternativeName>
        <fullName evidence="16">Adenylyl cyclase</fullName>
    </alternativeName>
</protein>
<evidence type="ECO:0000256" key="15">
    <source>
        <dbReference type="ARBA" id="ARBA00032597"/>
    </source>
</evidence>
<evidence type="ECO:0000256" key="7">
    <source>
        <dbReference type="ARBA" id="ARBA00022723"/>
    </source>
</evidence>
<evidence type="ECO:0000256" key="9">
    <source>
        <dbReference type="ARBA" id="ARBA00022840"/>
    </source>
</evidence>
<dbReference type="InterPro" id="IPR029787">
    <property type="entry name" value="Nucleotide_cyclase"/>
</dbReference>
<gene>
    <name evidence="21" type="ORF">SAMN04488062_11642</name>
</gene>
<evidence type="ECO:0000256" key="17">
    <source>
        <dbReference type="ARBA" id="ARBA00064436"/>
    </source>
</evidence>
<dbReference type="InterPro" id="IPR018297">
    <property type="entry name" value="A/G_cyclase_CS"/>
</dbReference>
<dbReference type="Pfam" id="PF00211">
    <property type="entry name" value="Guanylate_cyc"/>
    <property type="match status" value="1"/>
</dbReference>
<keyword evidence="14 18" id="KW-0456">Lyase</keyword>
<dbReference type="InterPro" id="IPR011990">
    <property type="entry name" value="TPR-like_helical_dom_sf"/>
</dbReference>
<dbReference type="CDD" id="cd07302">
    <property type="entry name" value="CHD"/>
    <property type="match status" value="1"/>
</dbReference>
<dbReference type="SUPFAM" id="SSF55073">
    <property type="entry name" value="Nucleotide cyclase"/>
    <property type="match status" value="1"/>
</dbReference>
<evidence type="ECO:0000256" key="18">
    <source>
        <dbReference type="RuleBase" id="RU000405"/>
    </source>
</evidence>
<dbReference type="GO" id="GO:0004016">
    <property type="term" value="F:adenylate cyclase activity"/>
    <property type="evidence" value="ECO:0007669"/>
    <property type="project" value="UniProtKB-EC"/>
</dbReference>
<keyword evidence="22" id="KW-1185">Reference proteome</keyword>
<dbReference type="SMART" id="SM00044">
    <property type="entry name" value="CYCc"/>
    <property type="match status" value="1"/>
</dbReference>
<evidence type="ECO:0000256" key="5">
    <source>
        <dbReference type="ARBA" id="ARBA00021420"/>
    </source>
</evidence>
<dbReference type="GO" id="GO:0007189">
    <property type="term" value="P:adenylate cyclase-activating G protein-coupled receptor signaling pathway"/>
    <property type="evidence" value="ECO:0007669"/>
    <property type="project" value="TreeGrafter"/>
</dbReference>
<dbReference type="PANTHER" id="PTHR45627">
    <property type="entry name" value="ADENYLATE CYCLASE TYPE 1"/>
    <property type="match status" value="1"/>
</dbReference>